<protein>
    <recommendedName>
        <fullName evidence="1">Protein NO VEIN C-terminal domain-containing protein</fullName>
    </recommendedName>
</protein>
<name>A0ABU6S3Q6_9FABA</name>
<proteinExistence type="predicted"/>
<accession>A0ABU6S3Q6</accession>
<reference evidence="2 3" key="1">
    <citation type="journal article" date="2023" name="Plants (Basel)">
        <title>Bridging the Gap: Combining Genomics and Transcriptomics Approaches to Understand Stylosanthes scabra, an Orphan Legume from the Brazilian Caatinga.</title>
        <authorList>
            <person name="Ferreira-Neto J.R.C."/>
            <person name="da Silva M.D."/>
            <person name="Binneck E."/>
            <person name="de Melo N.F."/>
            <person name="da Silva R.H."/>
            <person name="de Melo A.L.T.M."/>
            <person name="Pandolfi V."/>
            <person name="Bustamante F.O."/>
            <person name="Brasileiro-Vidal A.C."/>
            <person name="Benko-Iseppon A.M."/>
        </authorList>
    </citation>
    <scope>NUCLEOTIDE SEQUENCE [LARGE SCALE GENOMIC DNA]</scope>
    <source>
        <tissue evidence="2">Leaves</tissue>
    </source>
</reference>
<gene>
    <name evidence="2" type="ORF">PIB30_118679</name>
</gene>
<evidence type="ECO:0000313" key="2">
    <source>
        <dbReference type="EMBL" id="MED6130774.1"/>
    </source>
</evidence>
<dbReference type="InterPro" id="IPR024975">
    <property type="entry name" value="NOV_C"/>
</dbReference>
<dbReference type="InterPro" id="IPR052957">
    <property type="entry name" value="Auxin_embryo_med"/>
</dbReference>
<organism evidence="2 3">
    <name type="scientific">Stylosanthes scabra</name>
    <dbReference type="NCBI Taxonomy" id="79078"/>
    <lineage>
        <taxon>Eukaryota</taxon>
        <taxon>Viridiplantae</taxon>
        <taxon>Streptophyta</taxon>
        <taxon>Embryophyta</taxon>
        <taxon>Tracheophyta</taxon>
        <taxon>Spermatophyta</taxon>
        <taxon>Magnoliopsida</taxon>
        <taxon>eudicotyledons</taxon>
        <taxon>Gunneridae</taxon>
        <taxon>Pentapetalae</taxon>
        <taxon>rosids</taxon>
        <taxon>fabids</taxon>
        <taxon>Fabales</taxon>
        <taxon>Fabaceae</taxon>
        <taxon>Papilionoideae</taxon>
        <taxon>50 kb inversion clade</taxon>
        <taxon>dalbergioids sensu lato</taxon>
        <taxon>Dalbergieae</taxon>
        <taxon>Pterocarpus clade</taxon>
        <taxon>Stylosanthes</taxon>
    </lineage>
</organism>
<dbReference type="Pfam" id="PF13020">
    <property type="entry name" value="NOV_C"/>
    <property type="match status" value="1"/>
</dbReference>
<dbReference type="Proteomes" id="UP001341840">
    <property type="component" value="Unassembled WGS sequence"/>
</dbReference>
<evidence type="ECO:0000313" key="3">
    <source>
        <dbReference type="Proteomes" id="UP001341840"/>
    </source>
</evidence>
<evidence type="ECO:0000259" key="1">
    <source>
        <dbReference type="Pfam" id="PF13020"/>
    </source>
</evidence>
<dbReference type="EMBL" id="JASCZI010060422">
    <property type="protein sequence ID" value="MED6130774.1"/>
    <property type="molecule type" value="Genomic_DNA"/>
</dbReference>
<dbReference type="PANTHER" id="PTHR32387">
    <property type="entry name" value="WU:FJ29H11"/>
    <property type="match status" value="1"/>
</dbReference>
<keyword evidence="3" id="KW-1185">Reference proteome</keyword>
<dbReference type="PANTHER" id="PTHR32387:SF0">
    <property type="entry name" value="PROTEIN NO VEIN"/>
    <property type="match status" value="1"/>
</dbReference>
<comment type="caution">
    <text evidence="2">The sequence shown here is derived from an EMBL/GenBank/DDBJ whole genome shotgun (WGS) entry which is preliminary data.</text>
</comment>
<feature type="domain" description="Protein NO VEIN C-terminal" evidence="1">
    <location>
        <begin position="348"/>
        <end position="436"/>
    </location>
</feature>
<sequence length="470" mass="52940">MKNLGIPAISEVVTREAIYYGLADCNLKESLVNWILPYAQRYIHKLHSARYAQLKQSNFDIVMRLKIIVVEKLFYRNVIKSCGTASRNRVECSCLLQDNVLYITQESDYHSVFMELSSLLFDGTPELHFANFLHMITTMAESGSSKEQIEFFIVNSQKVHILPDEEAVWELSSGATLEETGKLLPMDQVPSVNGQLFTRRKAGVSSNWPPADWKTAPDFNYARANGLKTQAPGISNFTEAAKDDNSESTTDWPVCAEQASLSFDWTIKDDQAASSVALVLHENKNLEDQSYQDFDPSAFSLHAGSDPVSLDEPLDEANTSSSSAFSRRDRLQYGTFDAVQAKATGRLGELLACKYFVEKVGKDAVRWVNEVKETGYPYDIAIGEETNIEYIEVKATRSPRKDWFNISINEWEFAKEKGESFSIAFVAIMENNVAKFTIFKNPVKLCHIGQLQLAVMMPRQQKQLPPSCHS</sequence>